<keyword evidence="1" id="KW-0472">Membrane</keyword>
<sequence>MDTQSTTPSSTLWLKIKERWKLMLLGLPFAAIGIGIFIWSIGIPVKTWYGMQAWQPVEASLTAAEVKSRRVRNEDTNDYTTVYQATASYSYDYKGSTYSNTKVAINDGYSSYGGFYERLGDTLEYDFKAGRSVTAYVNPDKPSQALLNRELRLSTLWFALVAVMVFGGTGLGLLCYGLFTLPEQIPGEHDRQKPWTTRRKWASASVKSSGKLTMMFVWCFAAFWNVIAVPIGIKSIDEFIQGNNPALIALLFPLVGAGLLYWAIKEAVRWRRFGPASLQLDPYPGAIGGQVGGTIDVRLSYDRAHSFKVTLKCLQSYYTGGGNERKREEACVWQREGYAHTQPGARGTQLAISFDVKDDLPESEPVSKCYHLWRLKVEAQLPGADFARSYEIPVFATGAQASDARESSEDHQQAQQEREQLLESVLDIQKIPGGITMYYPAFSIPEGKLAGVLVGGGFATIGFFVGGEAGFLGPLFFTLGVVFGLGCLSLLMMSLNVRFDRRALITQRKLLGADIKTIKVKRSELTYLAIAESNSSLSGNQHVIYFKVQAHRRRGMPVTIGDNFAGEVVANKALESISVLTGVPRK</sequence>
<organism evidence="3 4">
    <name type="scientific">Gilvimarinus japonicus</name>
    <dbReference type="NCBI Taxonomy" id="1796469"/>
    <lineage>
        <taxon>Bacteria</taxon>
        <taxon>Pseudomonadati</taxon>
        <taxon>Pseudomonadota</taxon>
        <taxon>Gammaproteobacteria</taxon>
        <taxon>Cellvibrionales</taxon>
        <taxon>Cellvibrionaceae</taxon>
        <taxon>Gilvimarinus</taxon>
    </lineage>
</organism>
<feature type="domain" description="DUF3592" evidence="2">
    <location>
        <begin position="62"/>
        <end position="151"/>
    </location>
</feature>
<name>A0ABV7HRH0_9GAMM</name>
<keyword evidence="4" id="KW-1185">Reference proteome</keyword>
<dbReference type="Proteomes" id="UP001595548">
    <property type="component" value="Unassembled WGS sequence"/>
</dbReference>
<feature type="transmembrane region" description="Helical" evidence="1">
    <location>
        <begin position="471"/>
        <end position="492"/>
    </location>
</feature>
<protein>
    <submittedName>
        <fullName evidence="3">DUF3592 domain-containing protein</fullName>
    </submittedName>
</protein>
<comment type="caution">
    <text evidence="3">The sequence shown here is derived from an EMBL/GenBank/DDBJ whole genome shotgun (WGS) entry which is preliminary data.</text>
</comment>
<proteinExistence type="predicted"/>
<feature type="transmembrane region" description="Helical" evidence="1">
    <location>
        <begin position="156"/>
        <end position="179"/>
    </location>
</feature>
<evidence type="ECO:0000313" key="3">
    <source>
        <dbReference type="EMBL" id="MFC3156409.1"/>
    </source>
</evidence>
<dbReference type="InterPro" id="IPR021994">
    <property type="entry name" value="DUF3592"/>
</dbReference>
<feature type="transmembrane region" description="Helical" evidence="1">
    <location>
        <begin position="245"/>
        <end position="264"/>
    </location>
</feature>
<reference evidence="4" key="1">
    <citation type="journal article" date="2019" name="Int. J. Syst. Evol. Microbiol.">
        <title>The Global Catalogue of Microorganisms (GCM) 10K type strain sequencing project: providing services to taxonomists for standard genome sequencing and annotation.</title>
        <authorList>
            <consortium name="The Broad Institute Genomics Platform"/>
            <consortium name="The Broad Institute Genome Sequencing Center for Infectious Disease"/>
            <person name="Wu L."/>
            <person name="Ma J."/>
        </authorList>
    </citation>
    <scope>NUCLEOTIDE SEQUENCE [LARGE SCALE GENOMIC DNA]</scope>
    <source>
        <strain evidence="4">KCTC 52141</strain>
    </source>
</reference>
<accession>A0ABV7HRH0</accession>
<evidence type="ECO:0000256" key="1">
    <source>
        <dbReference type="SAM" id="Phobius"/>
    </source>
</evidence>
<dbReference type="EMBL" id="JBHRTL010000030">
    <property type="protein sequence ID" value="MFC3156409.1"/>
    <property type="molecule type" value="Genomic_DNA"/>
</dbReference>
<dbReference type="RefSeq" id="WP_382417623.1">
    <property type="nucleotide sequence ID" value="NZ_AP031500.1"/>
</dbReference>
<feature type="transmembrane region" description="Helical" evidence="1">
    <location>
        <begin position="215"/>
        <end position="233"/>
    </location>
</feature>
<keyword evidence="1" id="KW-1133">Transmembrane helix</keyword>
<gene>
    <name evidence="3" type="ORF">ACFOEB_14445</name>
</gene>
<keyword evidence="1" id="KW-0812">Transmembrane</keyword>
<evidence type="ECO:0000259" key="2">
    <source>
        <dbReference type="Pfam" id="PF12158"/>
    </source>
</evidence>
<dbReference type="Pfam" id="PF12158">
    <property type="entry name" value="DUF3592"/>
    <property type="match status" value="1"/>
</dbReference>
<evidence type="ECO:0000313" key="4">
    <source>
        <dbReference type="Proteomes" id="UP001595548"/>
    </source>
</evidence>
<feature type="transmembrane region" description="Helical" evidence="1">
    <location>
        <begin position="22"/>
        <end position="41"/>
    </location>
</feature>
<feature type="transmembrane region" description="Helical" evidence="1">
    <location>
        <begin position="447"/>
        <end position="465"/>
    </location>
</feature>